<proteinExistence type="predicted"/>
<dbReference type="AlphaFoldDB" id="A0AAV7M5K2"/>
<organism evidence="1 2">
    <name type="scientific">Pleurodeles waltl</name>
    <name type="common">Iberian ribbed newt</name>
    <dbReference type="NCBI Taxonomy" id="8319"/>
    <lineage>
        <taxon>Eukaryota</taxon>
        <taxon>Metazoa</taxon>
        <taxon>Chordata</taxon>
        <taxon>Craniata</taxon>
        <taxon>Vertebrata</taxon>
        <taxon>Euteleostomi</taxon>
        <taxon>Amphibia</taxon>
        <taxon>Batrachia</taxon>
        <taxon>Caudata</taxon>
        <taxon>Salamandroidea</taxon>
        <taxon>Salamandridae</taxon>
        <taxon>Pleurodelinae</taxon>
        <taxon>Pleurodeles</taxon>
    </lineage>
</organism>
<sequence length="223" mass="22895">MISICRVICPPLPPQGAVPHLPAPLVVPFPRWLGLVRGVGLPLSLGQLPGVSVQRGPGLPHAGSHLNRPTWPTTISSGPTGALRGPLSATLNSSLRTARAQRSSAGQTASQYAQGLCRHPGVMLLRPIHDRVPAPTLPGAVLAFRSSAALPPDGVYLHLGPRALTGTSAAAGSSSGVPRCFRADRPQAASARSSTRGRGFSRVSRPTALVLAAGPGSPISTLR</sequence>
<gene>
    <name evidence="1" type="ORF">NDU88_004170</name>
</gene>
<reference evidence="1" key="1">
    <citation type="journal article" date="2022" name="bioRxiv">
        <title>Sequencing and chromosome-scale assembly of the giantPleurodeles waltlgenome.</title>
        <authorList>
            <person name="Brown T."/>
            <person name="Elewa A."/>
            <person name="Iarovenko S."/>
            <person name="Subramanian E."/>
            <person name="Araus A.J."/>
            <person name="Petzold A."/>
            <person name="Susuki M."/>
            <person name="Suzuki K.-i.T."/>
            <person name="Hayashi T."/>
            <person name="Toyoda A."/>
            <person name="Oliveira C."/>
            <person name="Osipova E."/>
            <person name="Leigh N.D."/>
            <person name="Simon A."/>
            <person name="Yun M.H."/>
        </authorList>
    </citation>
    <scope>NUCLEOTIDE SEQUENCE</scope>
    <source>
        <strain evidence="1">20211129_DDA</strain>
        <tissue evidence="1">Liver</tissue>
    </source>
</reference>
<dbReference type="EMBL" id="JANPWB010000014">
    <property type="protein sequence ID" value="KAJ1099066.1"/>
    <property type="molecule type" value="Genomic_DNA"/>
</dbReference>
<comment type="caution">
    <text evidence="1">The sequence shown here is derived from an EMBL/GenBank/DDBJ whole genome shotgun (WGS) entry which is preliminary data.</text>
</comment>
<dbReference type="Proteomes" id="UP001066276">
    <property type="component" value="Chromosome 10"/>
</dbReference>
<evidence type="ECO:0000313" key="1">
    <source>
        <dbReference type="EMBL" id="KAJ1099066.1"/>
    </source>
</evidence>
<keyword evidence="2" id="KW-1185">Reference proteome</keyword>
<accession>A0AAV7M5K2</accession>
<name>A0AAV7M5K2_PLEWA</name>
<protein>
    <submittedName>
        <fullName evidence="1">Uncharacterized protein</fullName>
    </submittedName>
</protein>
<evidence type="ECO:0000313" key="2">
    <source>
        <dbReference type="Proteomes" id="UP001066276"/>
    </source>
</evidence>